<dbReference type="SUPFAM" id="SSF53448">
    <property type="entry name" value="Nucleotide-diphospho-sugar transferases"/>
    <property type="match status" value="1"/>
</dbReference>
<feature type="domain" description="MobA-like NTP transferase" evidence="1">
    <location>
        <begin position="6"/>
        <end position="164"/>
    </location>
</feature>
<dbReference type="InterPro" id="IPR029044">
    <property type="entry name" value="Nucleotide-diphossugar_trans"/>
</dbReference>
<comment type="caution">
    <text evidence="2">The sequence shown here is derived from an EMBL/GenBank/DDBJ whole genome shotgun (WGS) entry which is preliminary data.</text>
</comment>
<dbReference type="PANTHER" id="PTHR43777:SF1">
    <property type="entry name" value="MOLYBDENUM COFACTOR CYTIDYLYLTRANSFERASE"/>
    <property type="match status" value="1"/>
</dbReference>
<dbReference type="AlphaFoldDB" id="A0A7X8XTY8"/>
<dbReference type="Gene3D" id="3.90.550.10">
    <property type="entry name" value="Spore Coat Polysaccharide Biosynthesis Protein SpsA, Chain A"/>
    <property type="match status" value="1"/>
</dbReference>
<evidence type="ECO:0000259" key="1">
    <source>
        <dbReference type="Pfam" id="PF12804"/>
    </source>
</evidence>
<keyword evidence="3" id="KW-1185">Reference proteome</keyword>
<protein>
    <submittedName>
        <fullName evidence="2">Nucleotidyltransferase family protein</fullName>
    </submittedName>
</protein>
<accession>A0A7X8XTY8</accession>
<proteinExistence type="predicted"/>
<dbReference type="RefSeq" id="WP_168880508.1">
    <property type="nucleotide sequence ID" value="NZ_JABAIL010000001.1"/>
</dbReference>
<dbReference type="CDD" id="cd04182">
    <property type="entry name" value="GT_2_like_f"/>
    <property type="match status" value="1"/>
</dbReference>
<dbReference type="GO" id="GO:0016779">
    <property type="term" value="F:nucleotidyltransferase activity"/>
    <property type="evidence" value="ECO:0007669"/>
    <property type="project" value="UniProtKB-ARBA"/>
</dbReference>
<dbReference type="Pfam" id="PF12804">
    <property type="entry name" value="NTP_transf_3"/>
    <property type="match status" value="1"/>
</dbReference>
<evidence type="ECO:0000313" key="3">
    <source>
        <dbReference type="Proteomes" id="UP000585050"/>
    </source>
</evidence>
<dbReference type="PANTHER" id="PTHR43777">
    <property type="entry name" value="MOLYBDENUM COFACTOR CYTIDYLYLTRANSFERASE"/>
    <property type="match status" value="1"/>
</dbReference>
<reference evidence="2 3" key="1">
    <citation type="submission" date="2020-04" db="EMBL/GenBank/DDBJ databases">
        <title>Flammeovirga sp. SR4, a novel species isolated from seawater.</title>
        <authorList>
            <person name="Wang X."/>
        </authorList>
    </citation>
    <scope>NUCLEOTIDE SEQUENCE [LARGE SCALE GENOMIC DNA]</scope>
    <source>
        <strain evidence="2 3">SR4</strain>
    </source>
</reference>
<keyword evidence="2" id="KW-0808">Transferase</keyword>
<dbReference type="EMBL" id="JABAIL010000001">
    <property type="protein sequence ID" value="NLR89823.1"/>
    <property type="molecule type" value="Genomic_DNA"/>
</dbReference>
<sequence>MCKATLILAAGGSKRLQRPKQLLLWNDYTLLEHCINKVIKTTTHTFVVTGAYQDQVHVVIDSSAAQPLHHKNWQNGLGSSISFGINQIIQKLPEVQKIMVVLADMPLVSKSHLEALWKVSNQANIIISQFQDIKGVPAIFDRSVFPQLLQLTGDEGAKNIIRENKDSIHIVASEQLFFDVDTEENYTELLNIR</sequence>
<dbReference type="Proteomes" id="UP000585050">
    <property type="component" value="Unassembled WGS sequence"/>
</dbReference>
<organism evidence="2 3">
    <name type="scientific">Flammeovirga agarivorans</name>
    <dbReference type="NCBI Taxonomy" id="2726742"/>
    <lineage>
        <taxon>Bacteria</taxon>
        <taxon>Pseudomonadati</taxon>
        <taxon>Bacteroidota</taxon>
        <taxon>Cytophagia</taxon>
        <taxon>Cytophagales</taxon>
        <taxon>Flammeovirgaceae</taxon>
        <taxon>Flammeovirga</taxon>
    </lineage>
</organism>
<evidence type="ECO:0000313" key="2">
    <source>
        <dbReference type="EMBL" id="NLR89823.1"/>
    </source>
</evidence>
<name>A0A7X8XTY8_9BACT</name>
<gene>
    <name evidence="2" type="ORF">HGP29_01340</name>
</gene>
<dbReference type="InterPro" id="IPR025877">
    <property type="entry name" value="MobA-like_NTP_Trfase"/>
</dbReference>